<dbReference type="Proteomes" id="UP000051184">
    <property type="component" value="Unassembled WGS sequence"/>
</dbReference>
<dbReference type="Pfam" id="PF12840">
    <property type="entry name" value="HTH_20"/>
    <property type="match status" value="1"/>
</dbReference>
<reference evidence="6" key="1">
    <citation type="submission" date="2015-09" db="EMBL/GenBank/DDBJ databases">
        <authorList>
            <person name="Rodrigo-Torres Lidia"/>
            <person name="Arahal R.David."/>
        </authorList>
    </citation>
    <scope>NUCLEOTIDE SEQUENCE [LARGE SCALE GENOMIC DNA]</scope>
    <source>
        <strain evidence="6">CECT 5114</strain>
    </source>
</reference>
<gene>
    <name evidence="5" type="ORF">TA5114_02118</name>
</gene>
<name>A0A0P1J8L1_9RHOB</name>
<dbReference type="PANTHER" id="PTHR43132">
    <property type="entry name" value="ARSENICAL RESISTANCE OPERON REPRESSOR ARSR-RELATED"/>
    <property type="match status" value="1"/>
</dbReference>
<sequence length="104" mass="11116">MNEPDALKAFAALSNESRLRLVKVLVEAGAAGLSAGEVAERISAAPSRASFHLTALSEAGLVRSERESRSIRYFVRLDAMGGLVQYLLEDCCGGNSLVRECCRG</sequence>
<dbReference type="CDD" id="cd00090">
    <property type="entry name" value="HTH_ARSR"/>
    <property type="match status" value="1"/>
</dbReference>
<keyword evidence="2" id="KW-0238">DNA-binding</keyword>
<dbReference type="GO" id="GO:0003700">
    <property type="term" value="F:DNA-binding transcription factor activity"/>
    <property type="evidence" value="ECO:0007669"/>
    <property type="project" value="InterPro"/>
</dbReference>
<proteinExistence type="predicted"/>
<dbReference type="OrthoDB" id="9804742at2"/>
<evidence type="ECO:0000256" key="1">
    <source>
        <dbReference type="ARBA" id="ARBA00023015"/>
    </source>
</evidence>
<protein>
    <submittedName>
        <fullName evidence="5">Helix-turn-helix domain protein</fullName>
    </submittedName>
</protein>
<evidence type="ECO:0000259" key="4">
    <source>
        <dbReference type="PROSITE" id="PS50987"/>
    </source>
</evidence>
<dbReference type="STRING" id="1715691.TA5113_00946"/>
<dbReference type="GO" id="GO:0003677">
    <property type="term" value="F:DNA binding"/>
    <property type="evidence" value="ECO:0007669"/>
    <property type="project" value="UniProtKB-KW"/>
</dbReference>
<dbReference type="PRINTS" id="PR00778">
    <property type="entry name" value="HTHARSR"/>
</dbReference>
<dbReference type="NCBIfam" id="NF033788">
    <property type="entry name" value="HTH_metalloreg"/>
    <property type="match status" value="1"/>
</dbReference>
<dbReference type="SUPFAM" id="SSF46785">
    <property type="entry name" value="Winged helix' DNA-binding domain"/>
    <property type="match status" value="1"/>
</dbReference>
<dbReference type="InterPro" id="IPR051011">
    <property type="entry name" value="Metal_resp_trans_reg"/>
</dbReference>
<dbReference type="InterPro" id="IPR036388">
    <property type="entry name" value="WH-like_DNA-bd_sf"/>
</dbReference>
<dbReference type="RefSeq" id="WP_058315213.1">
    <property type="nucleotide sequence ID" value="NZ_CYTO01000009.1"/>
</dbReference>
<dbReference type="SMART" id="SM00418">
    <property type="entry name" value="HTH_ARSR"/>
    <property type="match status" value="1"/>
</dbReference>
<dbReference type="EMBL" id="CYUE01000020">
    <property type="protein sequence ID" value="CUK26309.1"/>
    <property type="molecule type" value="Genomic_DNA"/>
</dbReference>
<keyword evidence="3" id="KW-0804">Transcription</keyword>
<feature type="domain" description="HTH arsR-type" evidence="4">
    <location>
        <begin position="1"/>
        <end position="95"/>
    </location>
</feature>
<dbReference type="InterPro" id="IPR001845">
    <property type="entry name" value="HTH_ArsR_DNA-bd_dom"/>
</dbReference>
<evidence type="ECO:0000256" key="3">
    <source>
        <dbReference type="ARBA" id="ARBA00023163"/>
    </source>
</evidence>
<organism evidence="5 6">
    <name type="scientific">Cognatishimia activa</name>
    <dbReference type="NCBI Taxonomy" id="1715691"/>
    <lineage>
        <taxon>Bacteria</taxon>
        <taxon>Pseudomonadati</taxon>
        <taxon>Pseudomonadota</taxon>
        <taxon>Alphaproteobacteria</taxon>
        <taxon>Rhodobacterales</taxon>
        <taxon>Paracoccaceae</taxon>
        <taxon>Cognatishimia</taxon>
    </lineage>
</organism>
<dbReference type="InterPro" id="IPR011991">
    <property type="entry name" value="ArsR-like_HTH"/>
</dbReference>
<dbReference type="InterPro" id="IPR036390">
    <property type="entry name" value="WH_DNA-bd_sf"/>
</dbReference>
<evidence type="ECO:0000313" key="6">
    <source>
        <dbReference type="Proteomes" id="UP000051184"/>
    </source>
</evidence>
<dbReference type="AlphaFoldDB" id="A0A0P1J8L1"/>
<keyword evidence="6" id="KW-1185">Reference proteome</keyword>
<evidence type="ECO:0000313" key="5">
    <source>
        <dbReference type="EMBL" id="CUK26309.1"/>
    </source>
</evidence>
<keyword evidence="1" id="KW-0805">Transcription regulation</keyword>
<dbReference type="Gene3D" id="1.10.10.10">
    <property type="entry name" value="Winged helix-like DNA-binding domain superfamily/Winged helix DNA-binding domain"/>
    <property type="match status" value="1"/>
</dbReference>
<dbReference type="PROSITE" id="PS50987">
    <property type="entry name" value="HTH_ARSR_2"/>
    <property type="match status" value="1"/>
</dbReference>
<evidence type="ECO:0000256" key="2">
    <source>
        <dbReference type="ARBA" id="ARBA00023125"/>
    </source>
</evidence>
<dbReference type="PANTHER" id="PTHR43132:SF2">
    <property type="entry name" value="ARSENICAL RESISTANCE OPERON REPRESSOR ARSR-RELATED"/>
    <property type="match status" value="1"/>
</dbReference>
<accession>A0A0P1J8L1</accession>